<protein>
    <submittedName>
        <fullName evidence="1">Uncharacterized protein</fullName>
    </submittedName>
</protein>
<organism evidence="1 2">
    <name type="scientific">Brevundimonas nasdae</name>
    <dbReference type="NCBI Taxonomy" id="172043"/>
    <lineage>
        <taxon>Bacteria</taxon>
        <taxon>Pseudomonadati</taxon>
        <taxon>Pseudomonadota</taxon>
        <taxon>Alphaproteobacteria</taxon>
        <taxon>Caulobacterales</taxon>
        <taxon>Caulobacteraceae</taxon>
        <taxon>Brevundimonas</taxon>
    </lineage>
</organism>
<evidence type="ECO:0000313" key="2">
    <source>
        <dbReference type="Proteomes" id="UP001302493"/>
    </source>
</evidence>
<dbReference type="EMBL" id="CP119180">
    <property type="protein sequence ID" value="WOB80090.1"/>
    <property type="molecule type" value="Genomic_DNA"/>
</dbReference>
<accession>A0ACD4VQV5</accession>
<name>A0ACD4VQV5_9CAUL</name>
<proteinExistence type="predicted"/>
<evidence type="ECO:0000313" key="1">
    <source>
        <dbReference type="EMBL" id="WOB80090.1"/>
    </source>
</evidence>
<sequence>MSDVFRIFNDINDREAQKPRQARNKHLSGGLIVQIAGIVSVWIEKRDAGERGRIGE</sequence>
<gene>
    <name evidence="1" type="ORF">PZA08_09445</name>
</gene>
<dbReference type="Proteomes" id="UP001302493">
    <property type="component" value="Chromosome"/>
</dbReference>
<reference evidence="1" key="1">
    <citation type="submission" date="2023-03" db="EMBL/GenBank/DDBJ databases">
        <title>Genome sequence of Brevundimonas nasdae SJTX8.</title>
        <authorList>
            <person name="Liang R."/>
        </authorList>
    </citation>
    <scope>NUCLEOTIDE SEQUENCE</scope>
    <source>
        <strain evidence="1">X8</strain>
    </source>
</reference>
<keyword evidence="2" id="KW-1185">Reference proteome</keyword>